<reference evidence="1 2" key="1">
    <citation type="journal article" date="2016" name="Nat. Commun.">
        <title>Thousands of microbial genomes shed light on interconnected biogeochemical processes in an aquifer system.</title>
        <authorList>
            <person name="Anantharaman K."/>
            <person name="Brown C.T."/>
            <person name="Hug L.A."/>
            <person name="Sharon I."/>
            <person name="Castelle C.J."/>
            <person name="Probst A.J."/>
            <person name="Thomas B.C."/>
            <person name="Singh A."/>
            <person name="Wilkins M.J."/>
            <person name="Karaoz U."/>
            <person name="Brodie E.L."/>
            <person name="Williams K.H."/>
            <person name="Hubbard S.S."/>
            <person name="Banfield J.F."/>
        </authorList>
    </citation>
    <scope>NUCLEOTIDE SEQUENCE [LARGE SCALE GENOMIC DNA]</scope>
</reference>
<dbReference type="Proteomes" id="UP000178783">
    <property type="component" value="Unassembled WGS sequence"/>
</dbReference>
<organism evidence="1 2">
    <name type="scientific">Candidatus Falkowbacteria bacterium RIFCSPLOWO2_02_FULL_45_21</name>
    <dbReference type="NCBI Taxonomy" id="1797989"/>
    <lineage>
        <taxon>Bacteria</taxon>
        <taxon>Candidatus Falkowiibacteriota</taxon>
    </lineage>
</organism>
<proteinExistence type="predicted"/>
<evidence type="ECO:0000313" key="1">
    <source>
        <dbReference type="EMBL" id="OGF23635.1"/>
    </source>
</evidence>
<sequence length="71" mass="7914">MLIKLTIDRLEGNKAVLITQDGQAVVWPKNKLPAGLREGSALSFNIAEESERELKDKQTAKDIINEIINQP</sequence>
<dbReference type="InterPro" id="IPR021377">
    <property type="entry name" value="DUF3006"/>
</dbReference>
<accession>A0A1F5SA97</accession>
<dbReference type="Pfam" id="PF11213">
    <property type="entry name" value="DUF3006"/>
    <property type="match status" value="1"/>
</dbReference>
<dbReference type="AlphaFoldDB" id="A0A1F5SA97"/>
<comment type="caution">
    <text evidence="1">The sequence shown here is derived from an EMBL/GenBank/DDBJ whole genome shotgun (WGS) entry which is preliminary data.</text>
</comment>
<dbReference type="EMBL" id="MFFW01000058">
    <property type="protein sequence ID" value="OGF23635.1"/>
    <property type="molecule type" value="Genomic_DNA"/>
</dbReference>
<gene>
    <name evidence="1" type="ORF">A3H66_01540</name>
</gene>
<dbReference type="STRING" id="1797989.A3H66_01540"/>
<protein>
    <recommendedName>
        <fullName evidence="3">DUF3006 domain-containing protein</fullName>
    </recommendedName>
</protein>
<dbReference type="Gene3D" id="6.20.120.50">
    <property type="match status" value="1"/>
</dbReference>
<name>A0A1F5SA97_9BACT</name>
<evidence type="ECO:0000313" key="2">
    <source>
        <dbReference type="Proteomes" id="UP000178783"/>
    </source>
</evidence>
<evidence type="ECO:0008006" key="3">
    <source>
        <dbReference type="Google" id="ProtNLM"/>
    </source>
</evidence>